<evidence type="ECO:0000256" key="1">
    <source>
        <dbReference type="SAM" id="Phobius"/>
    </source>
</evidence>
<protein>
    <submittedName>
        <fullName evidence="3">AB hydrolase-1 domain-containing protein</fullName>
    </submittedName>
</protein>
<sequence length="319" mass="35812">MRTVALLQSTLYAAIASIAAYSVFLGLLIITFFQNQVIFLNSITLTWFQDVNFPEQWGLLHNQERWVRAGDLQAIVQYYRGFGTSTGSPSEEGLVIDATTLAEWAMEVAGIPPSRIVLFGQSLGTEVSISLTHRFATESTPILFSGMVLVVPMADVETLTATYRIAGLIPILDPIARYPKLLAWLNTFMSSKWPSEDKLADIVRHCEQMPGNDLKYHITIIHAEDDYDIPWSHSEVVFWHGVNASTADCIRFDELEEKKEATRTDLGAGGWVVDRETKKGSIRERILKHGLHDKIMSYPVVSLAILRAFKQERSVLPTI</sequence>
<comment type="caution">
    <text evidence="3">The sequence shown here is derived from an EMBL/GenBank/DDBJ whole genome shotgun (WGS) entry which is preliminary data.</text>
</comment>
<reference evidence="3 4" key="1">
    <citation type="journal article" date="2024" name="J. Plant Pathol.">
        <title>Sequence and assembly of the genome of Seiridium unicorne, isolate CBS 538.82, causal agent of cypress canker disease.</title>
        <authorList>
            <person name="Scali E."/>
            <person name="Rocca G.D."/>
            <person name="Danti R."/>
            <person name="Garbelotto M."/>
            <person name="Barberini S."/>
            <person name="Baroncelli R."/>
            <person name="Emiliani G."/>
        </authorList>
    </citation>
    <scope>NUCLEOTIDE SEQUENCE [LARGE SCALE GENOMIC DNA]</scope>
    <source>
        <strain evidence="3 4">BM-138-508</strain>
    </source>
</reference>
<dbReference type="Pfam" id="PF07859">
    <property type="entry name" value="Abhydrolase_3"/>
    <property type="match status" value="1"/>
</dbReference>
<dbReference type="InterPro" id="IPR029058">
    <property type="entry name" value="AB_hydrolase_fold"/>
</dbReference>
<evidence type="ECO:0000313" key="3">
    <source>
        <dbReference type="EMBL" id="KAK9421844.1"/>
    </source>
</evidence>
<feature type="domain" description="Alpha/beta hydrolase fold-3" evidence="2">
    <location>
        <begin position="97"/>
        <end position="166"/>
    </location>
</feature>
<evidence type="ECO:0000259" key="2">
    <source>
        <dbReference type="Pfam" id="PF07859"/>
    </source>
</evidence>
<dbReference type="SUPFAM" id="SSF53474">
    <property type="entry name" value="alpha/beta-Hydrolases"/>
    <property type="match status" value="1"/>
</dbReference>
<evidence type="ECO:0000313" key="4">
    <source>
        <dbReference type="Proteomes" id="UP001408356"/>
    </source>
</evidence>
<dbReference type="PANTHER" id="PTHR12277:SF81">
    <property type="entry name" value="PROTEIN ABHD13"/>
    <property type="match status" value="1"/>
</dbReference>
<name>A0ABR2V5J8_9PEZI</name>
<gene>
    <name evidence="3" type="ORF">SUNI508_05445</name>
</gene>
<dbReference type="Gene3D" id="3.40.50.1820">
    <property type="entry name" value="alpha/beta hydrolase"/>
    <property type="match status" value="1"/>
</dbReference>
<dbReference type="Proteomes" id="UP001408356">
    <property type="component" value="Unassembled WGS sequence"/>
</dbReference>
<keyword evidence="1" id="KW-0812">Transmembrane</keyword>
<dbReference type="InterPro" id="IPR013094">
    <property type="entry name" value="AB_hydrolase_3"/>
</dbReference>
<organism evidence="3 4">
    <name type="scientific">Seiridium unicorne</name>
    <dbReference type="NCBI Taxonomy" id="138068"/>
    <lineage>
        <taxon>Eukaryota</taxon>
        <taxon>Fungi</taxon>
        <taxon>Dikarya</taxon>
        <taxon>Ascomycota</taxon>
        <taxon>Pezizomycotina</taxon>
        <taxon>Sordariomycetes</taxon>
        <taxon>Xylariomycetidae</taxon>
        <taxon>Amphisphaeriales</taxon>
        <taxon>Sporocadaceae</taxon>
        <taxon>Seiridium</taxon>
    </lineage>
</organism>
<feature type="transmembrane region" description="Helical" evidence="1">
    <location>
        <begin position="12"/>
        <end position="33"/>
    </location>
</feature>
<dbReference type="PANTHER" id="PTHR12277">
    <property type="entry name" value="ALPHA/BETA HYDROLASE DOMAIN-CONTAINING PROTEIN"/>
    <property type="match status" value="1"/>
</dbReference>
<keyword evidence="3" id="KW-0378">Hydrolase</keyword>
<proteinExistence type="predicted"/>
<keyword evidence="4" id="KW-1185">Reference proteome</keyword>
<accession>A0ABR2V5J8</accession>
<keyword evidence="1" id="KW-0472">Membrane</keyword>
<dbReference type="EMBL" id="JARVKF010000157">
    <property type="protein sequence ID" value="KAK9421844.1"/>
    <property type="molecule type" value="Genomic_DNA"/>
</dbReference>
<keyword evidence="1" id="KW-1133">Transmembrane helix</keyword>
<dbReference type="GO" id="GO:0016787">
    <property type="term" value="F:hydrolase activity"/>
    <property type="evidence" value="ECO:0007669"/>
    <property type="project" value="UniProtKB-KW"/>
</dbReference>